<comment type="caution">
    <text evidence="8">The sequence shown here is derived from an EMBL/GenBank/DDBJ whole genome shotgun (WGS) entry which is preliminary data.</text>
</comment>
<dbReference type="Gene3D" id="1.20.1280.290">
    <property type="match status" value="2"/>
</dbReference>
<comment type="catalytic activity">
    <reaction evidence="6">
        <text>L-histidine(out) + L-arginine(in) = L-histidine(in) + L-arginine(out)</text>
        <dbReference type="Rhea" id="RHEA:71063"/>
        <dbReference type="ChEBI" id="CHEBI:32682"/>
        <dbReference type="ChEBI" id="CHEBI:57595"/>
    </reaction>
</comment>
<dbReference type="GO" id="GO:0015174">
    <property type="term" value="F:basic amino acid transmembrane transporter activity"/>
    <property type="evidence" value="ECO:0007669"/>
    <property type="project" value="TreeGrafter"/>
</dbReference>
<feature type="transmembrane region" description="Helical" evidence="7">
    <location>
        <begin position="269"/>
        <end position="291"/>
    </location>
</feature>
<evidence type="ECO:0000256" key="5">
    <source>
        <dbReference type="ARBA" id="ARBA00038039"/>
    </source>
</evidence>
<feature type="transmembrane region" description="Helical" evidence="7">
    <location>
        <begin position="73"/>
        <end position="93"/>
    </location>
</feature>
<accession>A0A9N8Z1D9</accession>
<dbReference type="InterPro" id="IPR006603">
    <property type="entry name" value="PQ-loop_rpt"/>
</dbReference>
<evidence type="ECO:0000256" key="4">
    <source>
        <dbReference type="ARBA" id="ARBA00023136"/>
    </source>
</evidence>
<evidence type="ECO:0000313" key="9">
    <source>
        <dbReference type="Proteomes" id="UP000789706"/>
    </source>
</evidence>
<gene>
    <name evidence="8" type="ORF">DEBURN_LOCUS3103</name>
</gene>
<evidence type="ECO:0000256" key="6">
    <source>
        <dbReference type="ARBA" id="ARBA00050768"/>
    </source>
</evidence>
<organism evidence="8 9">
    <name type="scientific">Diversispora eburnea</name>
    <dbReference type="NCBI Taxonomy" id="1213867"/>
    <lineage>
        <taxon>Eukaryota</taxon>
        <taxon>Fungi</taxon>
        <taxon>Fungi incertae sedis</taxon>
        <taxon>Mucoromycota</taxon>
        <taxon>Glomeromycotina</taxon>
        <taxon>Glomeromycetes</taxon>
        <taxon>Diversisporales</taxon>
        <taxon>Diversisporaceae</taxon>
        <taxon>Diversispora</taxon>
    </lineage>
</organism>
<dbReference type="GO" id="GO:0000329">
    <property type="term" value="C:fungal-type vacuole membrane"/>
    <property type="evidence" value="ECO:0007669"/>
    <property type="project" value="TreeGrafter"/>
</dbReference>
<comment type="subcellular location">
    <subcellularLocation>
        <location evidence="1">Membrane</location>
        <topology evidence="1">Multi-pass membrane protein</topology>
    </subcellularLocation>
</comment>
<sequence length="319" mass="36921">MPYIQWLNTYFGLCIHNDEAISFFLGCISIFCWLNAQFPSADGLSLPFLLTWLLGDLTNLIGCILTKRLAFQYYLAEYFCAVDFGLFFQYFYYTWYKKPVVEDEDLEFIFNESNNEMATNGGRPLSTLSLKDSILEGAKKNYTFPARKKESYQRVTTIFAIFLFAFHTTSTISSSSISSVSKNEDNNNNEFTLFLEENRDTIGKIMAWSCTFLYLTSRMPQIWKNYTRRSVEGLSIFMFIFAALGNLSYTLSIFTHPLAKTSQEYLYEQIPYVLGSIGTLAFDVTIFLQWYEEFITYRDSINLRDSKVFNLSDDDGSIA</sequence>
<name>A0A9N8Z1D9_9GLOM</name>
<dbReference type="AlphaFoldDB" id="A0A9N8Z1D9"/>
<feature type="transmembrane region" description="Helical" evidence="7">
    <location>
        <begin position="48"/>
        <end position="67"/>
    </location>
</feature>
<dbReference type="GO" id="GO:0034488">
    <property type="term" value="P:basic amino acid transmembrane export from vacuole"/>
    <property type="evidence" value="ECO:0007669"/>
    <property type="project" value="TreeGrafter"/>
</dbReference>
<evidence type="ECO:0000256" key="2">
    <source>
        <dbReference type="ARBA" id="ARBA00022692"/>
    </source>
</evidence>
<dbReference type="FunFam" id="1.20.1280.290:FF:000009">
    <property type="entry name" value="PQ loop repeat family protein"/>
    <property type="match status" value="1"/>
</dbReference>
<feature type="transmembrane region" description="Helical" evidence="7">
    <location>
        <begin position="157"/>
        <end position="181"/>
    </location>
</feature>
<dbReference type="PANTHER" id="PTHR16201">
    <property type="entry name" value="SEVEN TRANSMEMBRANE PROTEIN 1-RELATED"/>
    <property type="match status" value="1"/>
</dbReference>
<dbReference type="PANTHER" id="PTHR16201:SF34">
    <property type="entry name" value="LYSOSOMAL AMINO ACID TRANSPORTER 1"/>
    <property type="match status" value="1"/>
</dbReference>
<evidence type="ECO:0000313" key="8">
    <source>
        <dbReference type="EMBL" id="CAG8469790.1"/>
    </source>
</evidence>
<dbReference type="OrthoDB" id="8048523at2759"/>
<keyword evidence="4 7" id="KW-0472">Membrane</keyword>
<protein>
    <submittedName>
        <fullName evidence="8">1496_t:CDS:1</fullName>
    </submittedName>
</protein>
<evidence type="ECO:0000256" key="3">
    <source>
        <dbReference type="ARBA" id="ARBA00022989"/>
    </source>
</evidence>
<proteinExistence type="inferred from homology"/>
<evidence type="ECO:0000256" key="1">
    <source>
        <dbReference type="ARBA" id="ARBA00004141"/>
    </source>
</evidence>
<dbReference type="InterPro" id="IPR051415">
    <property type="entry name" value="LAAT-1"/>
</dbReference>
<dbReference type="Proteomes" id="UP000789706">
    <property type="component" value="Unassembled WGS sequence"/>
</dbReference>
<feature type="transmembrane region" description="Helical" evidence="7">
    <location>
        <begin position="20"/>
        <end position="36"/>
    </location>
</feature>
<keyword evidence="9" id="KW-1185">Reference proteome</keyword>
<evidence type="ECO:0000256" key="7">
    <source>
        <dbReference type="SAM" id="Phobius"/>
    </source>
</evidence>
<keyword evidence="2 7" id="KW-0812">Transmembrane</keyword>
<dbReference type="EMBL" id="CAJVPK010000187">
    <property type="protein sequence ID" value="CAG8469790.1"/>
    <property type="molecule type" value="Genomic_DNA"/>
</dbReference>
<dbReference type="SMART" id="SM00679">
    <property type="entry name" value="CTNS"/>
    <property type="match status" value="2"/>
</dbReference>
<comment type="similarity">
    <text evidence="5">Belongs to the laat-1 family.</text>
</comment>
<dbReference type="Pfam" id="PF04193">
    <property type="entry name" value="PQ-loop"/>
    <property type="match status" value="2"/>
</dbReference>
<keyword evidence="3 7" id="KW-1133">Transmembrane helix</keyword>
<reference evidence="8" key="1">
    <citation type="submission" date="2021-06" db="EMBL/GenBank/DDBJ databases">
        <authorList>
            <person name="Kallberg Y."/>
            <person name="Tangrot J."/>
            <person name="Rosling A."/>
        </authorList>
    </citation>
    <scope>NUCLEOTIDE SEQUENCE</scope>
    <source>
        <strain evidence="8">AZ414A</strain>
    </source>
</reference>
<feature type="transmembrane region" description="Helical" evidence="7">
    <location>
        <begin position="231"/>
        <end position="249"/>
    </location>
</feature>